<name>A0A978VAW3_ZIZJJ</name>
<dbReference type="Proteomes" id="UP000813462">
    <property type="component" value="Unassembled WGS sequence"/>
</dbReference>
<evidence type="ECO:0000313" key="2">
    <source>
        <dbReference type="Proteomes" id="UP000813462"/>
    </source>
</evidence>
<comment type="caution">
    <text evidence="1">The sequence shown here is derived from an EMBL/GenBank/DDBJ whole genome shotgun (WGS) entry which is preliminary data.</text>
</comment>
<dbReference type="AlphaFoldDB" id="A0A978VAW3"/>
<organism evidence="1 2">
    <name type="scientific">Ziziphus jujuba var. spinosa</name>
    <dbReference type="NCBI Taxonomy" id="714518"/>
    <lineage>
        <taxon>Eukaryota</taxon>
        <taxon>Viridiplantae</taxon>
        <taxon>Streptophyta</taxon>
        <taxon>Embryophyta</taxon>
        <taxon>Tracheophyta</taxon>
        <taxon>Spermatophyta</taxon>
        <taxon>Magnoliopsida</taxon>
        <taxon>eudicotyledons</taxon>
        <taxon>Gunneridae</taxon>
        <taxon>Pentapetalae</taxon>
        <taxon>rosids</taxon>
        <taxon>fabids</taxon>
        <taxon>Rosales</taxon>
        <taxon>Rhamnaceae</taxon>
        <taxon>Paliureae</taxon>
        <taxon>Ziziphus</taxon>
    </lineage>
</organism>
<sequence>MRFVDFSVWQDIIGSSSNISMASQCLSLNYSARMDSTRLKNVLNMENMCMSSMATYVECGKCGAVRNELALVHLSLG</sequence>
<gene>
    <name evidence="1" type="ORF">FEM48_Zijuj06G0183700</name>
</gene>
<proteinExistence type="predicted"/>
<protein>
    <submittedName>
        <fullName evidence="1">Uncharacterized protein</fullName>
    </submittedName>
</protein>
<evidence type="ECO:0000313" key="1">
    <source>
        <dbReference type="EMBL" id="KAH7525048.1"/>
    </source>
</evidence>
<dbReference type="EMBL" id="JAEACU010000006">
    <property type="protein sequence ID" value="KAH7525048.1"/>
    <property type="molecule type" value="Genomic_DNA"/>
</dbReference>
<reference evidence="1" key="1">
    <citation type="journal article" date="2021" name="Front. Plant Sci.">
        <title>Chromosome-Scale Genome Assembly for Chinese Sour Jujube and Insights Into Its Genome Evolution and Domestication Signature.</title>
        <authorList>
            <person name="Shen L.-Y."/>
            <person name="Luo H."/>
            <person name="Wang X.-L."/>
            <person name="Wang X.-M."/>
            <person name="Qiu X.-J."/>
            <person name="Liu H."/>
            <person name="Zhou S.-S."/>
            <person name="Jia K.-H."/>
            <person name="Nie S."/>
            <person name="Bao Y.-T."/>
            <person name="Zhang R.-G."/>
            <person name="Yun Q.-Z."/>
            <person name="Chai Y.-H."/>
            <person name="Lu J.-Y."/>
            <person name="Li Y."/>
            <person name="Zhao S.-W."/>
            <person name="Mao J.-F."/>
            <person name="Jia S.-G."/>
            <person name="Mao Y.-M."/>
        </authorList>
    </citation>
    <scope>NUCLEOTIDE SEQUENCE</scope>
    <source>
        <strain evidence="1">AT0</strain>
        <tissue evidence="1">Leaf</tissue>
    </source>
</reference>
<accession>A0A978VAW3</accession>